<proteinExistence type="predicted"/>
<protein>
    <submittedName>
        <fullName evidence="1">Uncharacterized protein</fullName>
    </submittedName>
</protein>
<keyword evidence="2" id="KW-1185">Reference proteome</keyword>
<dbReference type="Proteomes" id="UP000836387">
    <property type="component" value="Unassembled WGS sequence"/>
</dbReference>
<evidence type="ECO:0000313" key="2">
    <source>
        <dbReference type="Proteomes" id="UP000836387"/>
    </source>
</evidence>
<organism evidence="1 2">
    <name type="scientific">Clonostachys rosea f. rosea IK726</name>
    <dbReference type="NCBI Taxonomy" id="1349383"/>
    <lineage>
        <taxon>Eukaryota</taxon>
        <taxon>Fungi</taxon>
        <taxon>Dikarya</taxon>
        <taxon>Ascomycota</taxon>
        <taxon>Pezizomycotina</taxon>
        <taxon>Sordariomycetes</taxon>
        <taxon>Hypocreomycetidae</taxon>
        <taxon>Hypocreales</taxon>
        <taxon>Bionectriaceae</taxon>
        <taxon>Clonostachys</taxon>
    </lineage>
</organism>
<gene>
    <name evidence="1" type="ORF">CRV2_00007823</name>
</gene>
<name>A0ACA9TEP0_BIOOC</name>
<dbReference type="EMBL" id="CADEHS020000003">
    <property type="protein sequence ID" value="CAG9939386.1"/>
    <property type="molecule type" value="Genomic_DNA"/>
</dbReference>
<reference evidence="1" key="1">
    <citation type="submission" date="2020-04" db="EMBL/GenBank/DDBJ databases">
        <authorList>
            <person name="Broberg M."/>
        </authorList>
    </citation>
    <scope>NUCLEOTIDE SEQUENCE</scope>
</reference>
<sequence length="137" mass="15833">MQFMAVEVLRTAGHTYRHDLESFFYVLLWMCARQAWHNGFTGRGRPPKESLLRKWEIRSFRETASVKRGHMSVDGMDEIMDEFPVVLNVVKPLCLKIRKILFPLDNEERFSLGTPAGDPDQLYGPTIAAYDEAIRNS</sequence>
<accession>A0ACA9TEP0</accession>
<evidence type="ECO:0000313" key="1">
    <source>
        <dbReference type="EMBL" id="CAG9939386.1"/>
    </source>
</evidence>
<comment type="caution">
    <text evidence="1">The sequence shown here is derived from an EMBL/GenBank/DDBJ whole genome shotgun (WGS) entry which is preliminary data.</text>
</comment>
<reference evidence="1" key="2">
    <citation type="submission" date="2021-10" db="EMBL/GenBank/DDBJ databases">
        <authorList>
            <person name="Piombo E."/>
        </authorList>
    </citation>
    <scope>NUCLEOTIDE SEQUENCE</scope>
</reference>